<protein>
    <recommendedName>
        <fullName evidence="1">RPW8 domain-containing protein</fullName>
    </recommendedName>
</protein>
<evidence type="ECO:0000313" key="3">
    <source>
        <dbReference type="Proteomes" id="UP000653305"/>
    </source>
</evidence>
<evidence type="ECO:0000259" key="1">
    <source>
        <dbReference type="PROSITE" id="PS51153"/>
    </source>
</evidence>
<dbReference type="InterPro" id="IPR008808">
    <property type="entry name" value="Powdery_mildew-R_dom"/>
</dbReference>
<dbReference type="AlphaFoldDB" id="A0A830DI39"/>
<gene>
    <name evidence="2" type="ORF">PHJA_002784600</name>
</gene>
<feature type="domain" description="RPW8" evidence="1">
    <location>
        <begin position="1"/>
        <end position="151"/>
    </location>
</feature>
<comment type="caution">
    <text evidence="2">The sequence shown here is derived from an EMBL/GenBank/DDBJ whole genome shotgun (WGS) entry which is preliminary data.</text>
</comment>
<accession>A0A830DI39</accession>
<evidence type="ECO:0000313" key="2">
    <source>
        <dbReference type="EMBL" id="GFQ06406.1"/>
    </source>
</evidence>
<dbReference type="EMBL" id="BMAC01001232">
    <property type="protein sequence ID" value="GFQ06406.1"/>
    <property type="molecule type" value="Genomic_DNA"/>
</dbReference>
<dbReference type="PROSITE" id="PS51153">
    <property type="entry name" value="RPW8"/>
    <property type="match status" value="1"/>
</dbReference>
<proteinExistence type="predicted"/>
<sequence length="167" mass="18587">MGGIVTGAALGAAFDLLFISVVEATWKLARFSSDLNRLESTLLCIKLIVDDADSFNKVLDRRPHQETHAFVARLVEGEKLVHKCSKVRCWNVIMRLYYSMKLSRLEAELVSFFQINLAAIHFRESLRVSAAVSNLEGKMNEIITMLNTNDCCSRNVAAPDCGETGGF</sequence>
<dbReference type="Proteomes" id="UP000653305">
    <property type="component" value="Unassembled WGS sequence"/>
</dbReference>
<dbReference type="Pfam" id="PF05659">
    <property type="entry name" value="RPW8"/>
    <property type="match status" value="1"/>
</dbReference>
<organism evidence="2 3">
    <name type="scientific">Phtheirospermum japonicum</name>
    <dbReference type="NCBI Taxonomy" id="374723"/>
    <lineage>
        <taxon>Eukaryota</taxon>
        <taxon>Viridiplantae</taxon>
        <taxon>Streptophyta</taxon>
        <taxon>Embryophyta</taxon>
        <taxon>Tracheophyta</taxon>
        <taxon>Spermatophyta</taxon>
        <taxon>Magnoliopsida</taxon>
        <taxon>eudicotyledons</taxon>
        <taxon>Gunneridae</taxon>
        <taxon>Pentapetalae</taxon>
        <taxon>asterids</taxon>
        <taxon>lamiids</taxon>
        <taxon>Lamiales</taxon>
        <taxon>Orobanchaceae</taxon>
        <taxon>Orobanchaceae incertae sedis</taxon>
        <taxon>Phtheirospermum</taxon>
    </lineage>
</organism>
<reference evidence="2" key="1">
    <citation type="submission" date="2020-07" db="EMBL/GenBank/DDBJ databases">
        <title>Ethylene signaling mediates host invasion by parasitic plants.</title>
        <authorList>
            <person name="Yoshida S."/>
        </authorList>
    </citation>
    <scope>NUCLEOTIDE SEQUENCE</scope>
    <source>
        <strain evidence="2">Okayama</strain>
    </source>
</reference>
<dbReference type="OrthoDB" id="912244at2759"/>
<keyword evidence="3" id="KW-1185">Reference proteome</keyword>
<name>A0A830DI39_9LAMI</name>